<name>A0AAE3GIM2_9PSEU</name>
<dbReference type="Proteomes" id="UP001206128">
    <property type="component" value="Unassembled WGS sequence"/>
</dbReference>
<accession>A0AAE3GIM2</accession>
<keyword evidence="2" id="KW-1185">Reference proteome</keyword>
<protein>
    <submittedName>
        <fullName evidence="1">Uncharacterized protein</fullName>
    </submittedName>
</protein>
<proteinExistence type="predicted"/>
<evidence type="ECO:0000313" key="2">
    <source>
        <dbReference type="Proteomes" id="UP001206128"/>
    </source>
</evidence>
<organism evidence="1 2">
    <name type="scientific">Goodfellowiella coeruleoviolacea</name>
    <dbReference type="NCBI Taxonomy" id="334858"/>
    <lineage>
        <taxon>Bacteria</taxon>
        <taxon>Bacillati</taxon>
        <taxon>Actinomycetota</taxon>
        <taxon>Actinomycetes</taxon>
        <taxon>Pseudonocardiales</taxon>
        <taxon>Pseudonocardiaceae</taxon>
        <taxon>Goodfellowiella</taxon>
    </lineage>
</organism>
<sequence>MRTVLSRPGGPRAGRAVSLSRWRRGLALLGAALLLAGGHLGAAAPAAARPWAPTLEFQLFLDQVTKVGTLPGTFRLAEATLYDADGAPIGDARVRWGSAGTALGTDTAHQVTQVETTARLDDGEISYFGSYTDVDPDDMPAAEVTVTGGTGDFAGATGQGTVTRMSGGPPLYWVTLTLAERF</sequence>
<evidence type="ECO:0000313" key="1">
    <source>
        <dbReference type="EMBL" id="MCP2167994.1"/>
    </source>
</evidence>
<dbReference type="RefSeq" id="WP_253775421.1">
    <property type="nucleotide sequence ID" value="NZ_JAMTCK010000012.1"/>
</dbReference>
<gene>
    <name evidence="1" type="ORF">LX83_004868</name>
</gene>
<reference evidence="1" key="1">
    <citation type="submission" date="2022-06" db="EMBL/GenBank/DDBJ databases">
        <title>Genomic Encyclopedia of Archaeal and Bacterial Type Strains, Phase II (KMG-II): from individual species to whole genera.</title>
        <authorList>
            <person name="Goeker M."/>
        </authorList>
    </citation>
    <scope>NUCLEOTIDE SEQUENCE</scope>
    <source>
        <strain evidence="1">DSM 43935</strain>
    </source>
</reference>
<comment type="caution">
    <text evidence="1">The sequence shown here is derived from an EMBL/GenBank/DDBJ whole genome shotgun (WGS) entry which is preliminary data.</text>
</comment>
<dbReference type="Gene3D" id="2.40.480.10">
    <property type="entry name" value="Allene oxide cyclase-like"/>
    <property type="match status" value="1"/>
</dbReference>
<dbReference type="InterPro" id="IPR044859">
    <property type="entry name" value="Allene_oxi_cyc_Dirigent"/>
</dbReference>
<dbReference type="AlphaFoldDB" id="A0AAE3GIM2"/>
<dbReference type="EMBL" id="JAMTCK010000012">
    <property type="protein sequence ID" value="MCP2167994.1"/>
    <property type="molecule type" value="Genomic_DNA"/>
</dbReference>